<evidence type="ECO:0000313" key="1">
    <source>
        <dbReference type="EMBL" id="KAJ8708032.1"/>
    </source>
</evidence>
<reference evidence="1" key="1">
    <citation type="submission" date="2023-03" db="EMBL/GenBank/DDBJ databases">
        <title>Chromosome-level genomes of two armyworms, Mythimna separata and Mythimna loreyi, provide insights into the biosynthesis and reception of sex pheromones.</title>
        <authorList>
            <person name="Zhao H."/>
        </authorList>
    </citation>
    <scope>NUCLEOTIDE SEQUENCE</scope>
    <source>
        <strain evidence="1">BeijingLab</strain>
    </source>
</reference>
<proteinExistence type="predicted"/>
<comment type="caution">
    <text evidence="1">The sequence shown here is derived from an EMBL/GenBank/DDBJ whole genome shotgun (WGS) entry which is preliminary data.</text>
</comment>
<evidence type="ECO:0000313" key="2">
    <source>
        <dbReference type="Proteomes" id="UP001231649"/>
    </source>
</evidence>
<organism evidence="1 2">
    <name type="scientific">Mythimna loreyi</name>
    <dbReference type="NCBI Taxonomy" id="667449"/>
    <lineage>
        <taxon>Eukaryota</taxon>
        <taxon>Metazoa</taxon>
        <taxon>Ecdysozoa</taxon>
        <taxon>Arthropoda</taxon>
        <taxon>Hexapoda</taxon>
        <taxon>Insecta</taxon>
        <taxon>Pterygota</taxon>
        <taxon>Neoptera</taxon>
        <taxon>Endopterygota</taxon>
        <taxon>Lepidoptera</taxon>
        <taxon>Glossata</taxon>
        <taxon>Ditrysia</taxon>
        <taxon>Noctuoidea</taxon>
        <taxon>Noctuidae</taxon>
        <taxon>Noctuinae</taxon>
        <taxon>Hadenini</taxon>
        <taxon>Mythimna</taxon>
    </lineage>
</organism>
<dbReference type="EMBL" id="CM056802">
    <property type="protein sequence ID" value="KAJ8708032.1"/>
    <property type="molecule type" value="Genomic_DNA"/>
</dbReference>
<keyword evidence="2" id="KW-1185">Reference proteome</keyword>
<protein>
    <submittedName>
        <fullName evidence="1">Uncharacterized protein</fullName>
    </submittedName>
</protein>
<accession>A0ACC2Q4P6</accession>
<name>A0ACC2Q4P6_9NEOP</name>
<gene>
    <name evidence="1" type="ORF">PYW08_010398</name>
</gene>
<sequence>MYKFLIVLQLFVLYVGISQSWDIAVTHEKLLEFYTNEVKTKTIAFNTYPRSIAYNEVHEMILYVDKETNNDAICGYSIPFNTCQFFLDRNGRNIHGLAFDPITEFVFFTDVNERSINWITLEPESSKNANLLIKLDDGIPTDIAVDSCNGYVYWITTNLPTPKLERIRYNGSGREVILDLNALYTNSYYKLEPHSLAIDQITRKIYWMEPRNTSMYTIYYADLNGDNKIATTVINLFNYKFTNPTTNTLAVSASALFMSTWCSDCDRTILKLAKTEYTGESYIPMHVTNQIFSLVAKNKIRIHYIRYCEALHCTEPYNAADPYCVHGEKVFMQCLCKCKPGYIGKRCDVSVCSSYCFHGRCSVNDDGVPKCR</sequence>
<dbReference type="Proteomes" id="UP001231649">
    <property type="component" value="Chromosome 26"/>
</dbReference>